<dbReference type="KEGG" id="chy:CHY_0782"/>
<proteinExistence type="predicted"/>
<evidence type="ECO:0000313" key="3">
    <source>
        <dbReference type="Proteomes" id="UP000002706"/>
    </source>
</evidence>
<dbReference type="SUPFAM" id="SSF55486">
    <property type="entry name" value="Metalloproteases ('zincins'), catalytic domain"/>
    <property type="match status" value="1"/>
</dbReference>
<dbReference type="HOGENOM" id="CLU_743333_0_0_9"/>
<dbReference type="InterPro" id="IPR024079">
    <property type="entry name" value="MetalloPept_cat_dom_sf"/>
</dbReference>
<sequence length="372" mass="41213">MVYRTWGKEVKPVIRKGNAKRLKRIMTTAFLSWVLLFSVPVTLAASNVISKPGVYTDPKTGQLYCIVTSDPNGPQPPDPDSLPEKNMKPPILGNNEAYPKAGVYLDPKTGLLVDIVTSDPNGPQPPDPDSLPEKNMKPPILGNNEAYPKAGVYLDPKTGLLVDIVTSDPNGPQPPDPDSLPEKNMKPPILGNNEAFSLFSIPVYINEPCDEEWRARYGTNWRYWANYAVEVADDYLYEQFGIDFYSVAQNVWNSNNITPGDLLDEAKIEVGLTNGADLMVAFSGQTYGNTLGIAYINKPGSLIFDSGSSWNGIIVRHETGHNYGLAQWSPTDGNNHCTQPTCLMYPILYGPTENTTLCADHRSEWLNKRDRY</sequence>
<dbReference type="eggNOG" id="ENOG50328SN">
    <property type="taxonomic scope" value="Bacteria"/>
</dbReference>
<feature type="region of interest" description="Disordered" evidence="1">
    <location>
        <begin position="165"/>
        <end position="185"/>
    </location>
</feature>
<dbReference type="Proteomes" id="UP000002706">
    <property type="component" value="Chromosome"/>
</dbReference>
<feature type="region of interest" description="Disordered" evidence="1">
    <location>
        <begin position="69"/>
        <end position="92"/>
    </location>
</feature>
<dbReference type="STRING" id="246194.CHY_0782"/>
<dbReference type="EMBL" id="CP000141">
    <property type="protein sequence ID" value="ABB13916.1"/>
    <property type="molecule type" value="Genomic_DNA"/>
</dbReference>
<name>Q3ADZ8_CARHZ</name>
<evidence type="ECO:0000256" key="1">
    <source>
        <dbReference type="SAM" id="MobiDB-lite"/>
    </source>
</evidence>
<gene>
    <name evidence="2" type="ordered locus">CHY_0782</name>
</gene>
<dbReference type="AlphaFoldDB" id="Q3ADZ8"/>
<accession>Q3ADZ8</accession>
<dbReference type="Pfam" id="PF13688">
    <property type="entry name" value="Reprolysin_5"/>
    <property type="match status" value="1"/>
</dbReference>
<evidence type="ECO:0000313" key="2">
    <source>
        <dbReference type="EMBL" id="ABB13916.1"/>
    </source>
</evidence>
<feature type="region of interest" description="Disordered" evidence="1">
    <location>
        <begin position="115"/>
        <end position="142"/>
    </location>
</feature>
<dbReference type="Gene3D" id="3.40.390.10">
    <property type="entry name" value="Collagenase (Catalytic Domain)"/>
    <property type="match status" value="1"/>
</dbReference>
<keyword evidence="3" id="KW-1185">Reference proteome</keyword>
<reference evidence="2 3" key="1">
    <citation type="journal article" date="2005" name="PLoS Genet.">
        <title>Life in hot carbon monoxide: the complete genome sequence of Carboxydothermus hydrogenoformans Z-2901.</title>
        <authorList>
            <person name="Wu M."/>
            <person name="Ren Q."/>
            <person name="Durkin A.S."/>
            <person name="Daugherty S.C."/>
            <person name="Brinkac L.M."/>
            <person name="Dodson R.J."/>
            <person name="Madupu R."/>
            <person name="Sullivan S.A."/>
            <person name="Kolonay J.F."/>
            <person name="Haft D.H."/>
            <person name="Nelson W.C."/>
            <person name="Tallon L.J."/>
            <person name="Jones K.M."/>
            <person name="Ulrich L.E."/>
            <person name="Gonzalez J.M."/>
            <person name="Zhulin I.B."/>
            <person name="Robb F.T."/>
            <person name="Eisen J.A."/>
        </authorList>
    </citation>
    <scope>NUCLEOTIDE SEQUENCE [LARGE SCALE GENOMIC DNA]</scope>
    <source>
        <strain evidence="3">ATCC BAA-161 / DSM 6008 / Z-2901</strain>
    </source>
</reference>
<organism evidence="2 3">
    <name type="scientific">Carboxydothermus hydrogenoformans (strain ATCC BAA-161 / DSM 6008 / Z-2901)</name>
    <dbReference type="NCBI Taxonomy" id="246194"/>
    <lineage>
        <taxon>Bacteria</taxon>
        <taxon>Bacillati</taxon>
        <taxon>Bacillota</taxon>
        <taxon>Clostridia</taxon>
        <taxon>Thermoanaerobacterales</taxon>
        <taxon>Thermoanaerobacteraceae</taxon>
        <taxon>Carboxydothermus</taxon>
    </lineage>
</organism>
<protein>
    <submittedName>
        <fullName evidence="2">Conserved domain protein</fullName>
    </submittedName>
</protein>
<dbReference type="GO" id="GO:0008237">
    <property type="term" value="F:metallopeptidase activity"/>
    <property type="evidence" value="ECO:0007669"/>
    <property type="project" value="InterPro"/>
</dbReference>
<dbReference type="InParanoid" id="Q3ADZ8"/>